<evidence type="ECO:0008006" key="4">
    <source>
        <dbReference type="Google" id="ProtNLM"/>
    </source>
</evidence>
<dbReference type="EMBL" id="JABSTR010000010">
    <property type="protein sequence ID" value="KAH9380442.1"/>
    <property type="molecule type" value="Genomic_DNA"/>
</dbReference>
<dbReference type="Proteomes" id="UP000821853">
    <property type="component" value="Chromosome 8"/>
</dbReference>
<feature type="region of interest" description="Disordered" evidence="1">
    <location>
        <begin position="191"/>
        <end position="238"/>
    </location>
</feature>
<reference evidence="2 3" key="1">
    <citation type="journal article" date="2020" name="Cell">
        <title>Large-Scale Comparative Analyses of Tick Genomes Elucidate Their Genetic Diversity and Vector Capacities.</title>
        <authorList>
            <consortium name="Tick Genome and Microbiome Consortium (TIGMIC)"/>
            <person name="Jia N."/>
            <person name="Wang J."/>
            <person name="Shi W."/>
            <person name="Du L."/>
            <person name="Sun Y."/>
            <person name="Zhan W."/>
            <person name="Jiang J.F."/>
            <person name="Wang Q."/>
            <person name="Zhang B."/>
            <person name="Ji P."/>
            <person name="Bell-Sakyi L."/>
            <person name="Cui X.M."/>
            <person name="Yuan T.T."/>
            <person name="Jiang B.G."/>
            <person name="Yang W.F."/>
            <person name="Lam T.T."/>
            <person name="Chang Q.C."/>
            <person name="Ding S.J."/>
            <person name="Wang X.J."/>
            <person name="Zhu J.G."/>
            <person name="Ruan X.D."/>
            <person name="Zhao L."/>
            <person name="Wei J.T."/>
            <person name="Ye R.Z."/>
            <person name="Que T.C."/>
            <person name="Du C.H."/>
            <person name="Zhou Y.H."/>
            <person name="Cheng J.X."/>
            <person name="Dai P.F."/>
            <person name="Guo W.B."/>
            <person name="Han X.H."/>
            <person name="Huang E.J."/>
            <person name="Li L.F."/>
            <person name="Wei W."/>
            <person name="Gao Y.C."/>
            <person name="Liu J.Z."/>
            <person name="Shao H.Z."/>
            <person name="Wang X."/>
            <person name="Wang C.C."/>
            <person name="Yang T.C."/>
            <person name="Huo Q.B."/>
            <person name="Li W."/>
            <person name="Chen H.Y."/>
            <person name="Chen S.E."/>
            <person name="Zhou L.G."/>
            <person name="Ni X.B."/>
            <person name="Tian J.H."/>
            <person name="Sheng Y."/>
            <person name="Liu T."/>
            <person name="Pan Y.S."/>
            <person name="Xia L.Y."/>
            <person name="Li J."/>
            <person name="Zhao F."/>
            <person name="Cao W.C."/>
        </authorList>
    </citation>
    <scope>NUCLEOTIDE SEQUENCE [LARGE SCALE GENOMIC DNA]</scope>
    <source>
        <strain evidence="2">HaeL-2018</strain>
    </source>
</reference>
<name>A0A9J6GYC3_HAELO</name>
<feature type="compositionally biased region" description="Polar residues" evidence="1">
    <location>
        <begin position="353"/>
        <end position="368"/>
    </location>
</feature>
<protein>
    <recommendedName>
        <fullName evidence="4">Tick transposon</fullName>
    </recommendedName>
</protein>
<proteinExistence type="predicted"/>
<comment type="caution">
    <text evidence="2">The sequence shown here is derived from an EMBL/GenBank/DDBJ whole genome shotgun (WGS) entry which is preliminary data.</text>
</comment>
<dbReference type="AlphaFoldDB" id="A0A9J6GYC3"/>
<evidence type="ECO:0000313" key="2">
    <source>
        <dbReference type="EMBL" id="KAH9380442.1"/>
    </source>
</evidence>
<organism evidence="2 3">
    <name type="scientific">Haemaphysalis longicornis</name>
    <name type="common">Bush tick</name>
    <dbReference type="NCBI Taxonomy" id="44386"/>
    <lineage>
        <taxon>Eukaryota</taxon>
        <taxon>Metazoa</taxon>
        <taxon>Ecdysozoa</taxon>
        <taxon>Arthropoda</taxon>
        <taxon>Chelicerata</taxon>
        <taxon>Arachnida</taxon>
        <taxon>Acari</taxon>
        <taxon>Parasitiformes</taxon>
        <taxon>Ixodida</taxon>
        <taxon>Ixodoidea</taxon>
        <taxon>Ixodidae</taxon>
        <taxon>Haemaphysalinae</taxon>
        <taxon>Haemaphysalis</taxon>
    </lineage>
</organism>
<keyword evidence="3" id="KW-1185">Reference proteome</keyword>
<sequence>MAATHGKLPEFNPDGGNFDVFLERFETYAEANDVTGDQKRAVFLTALPAEVYPTLQALLFPKTHRQASFEEVSSALKTFYSPRGSVVSARYRFNKRKQHPSETITDFIIAMREIAAHCKFGGFLQDALRDRLIVGLRNKSIRDRLLVMPDEEASWEKACHIAKEMEAVGVQPLSSPARTSTTTANIAAPQSDTSVKVGTPTATKANGCKGKVPHGTKQMTEEGGARSDTSVKGETPRAAMSEVPMTMSGGTKQMTEEVGARSDYTVKGKTETAAMREVLMTILHGTKQMTEQGGARSDTSVKVEHRQLPSRRLPMTMPYGTKQMTEQGGARSDTSVKVGTPTATKPKVPLTTPHGTKQMTEQGGAQSDTSVKVGTPTTTKPKVPLTTPHGTKQTTEQGGERSDTSFKVETPTASKPKVLKTMSVGNTQTIEPRGKHRLSASAPDTRKGKFFSISPAQS</sequence>
<dbReference type="PANTHER" id="PTHR33198">
    <property type="entry name" value="ANK_REP_REGION DOMAIN-CONTAINING PROTEIN-RELATED"/>
    <property type="match status" value="1"/>
</dbReference>
<feature type="compositionally biased region" description="Basic and acidic residues" evidence="1">
    <location>
        <begin position="219"/>
        <end position="235"/>
    </location>
</feature>
<gene>
    <name evidence="2" type="ORF">HPB48_020005</name>
</gene>
<feature type="compositionally biased region" description="Low complexity" evidence="1">
    <location>
        <begin position="369"/>
        <end position="388"/>
    </location>
</feature>
<dbReference type="VEuPathDB" id="VectorBase:HLOH_058407"/>
<dbReference type="PANTHER" id="PTHR33198:SF19">
    <property type="entry name" value="CCHC-TYPE DOMAIN-CONTAINING PROTEIN"/>
    <property type="match status" value="1"/>
</dbReference>
<feature type="compositionally biased region" description="Polar residues" evidence="1">
    <location>
        <begin position="191"/>
        <end position="204"/>
    </location>
</feature>
<accession>A0A9J6GYC3</accession>
<evidence type="ECO:0000313" key="3">
    <source>
        <dbReference type="Proteomes" id="UP000821853"/>
    </source>
</evidence>
<dbReference type="OrthoDB" id="6492082at2759"/>
<feature type="compositionally biased region" description="Polar residues" evidence="1">
    <location>
        <begin position="322"/>
        <end position="343"/>
    </location>
</feature>
<feature type="region of interest" description="Disordered" evidence="1">
    <location>
        <begin position="313"/>
        <end position="458"/>
    </location>
</feature>
<evidence type="ECO:0000256" key="1">
    <source>
        <dbReference type="SAM" id="MobiDB-lite"/>
    </source>
</evidence>